<feature type="transmembrane region" description="Helical" evidence="7">
    <location>
        <begin position="229"/>
        <end position="250"/>
    </location>
</feature>
<feature type="transmembrane region" description="Helical" evidence="7">
    <location>
        <begin position="164"/>
        <end position="184"/>
    </location>
</feature>
<reference evidence="9" key="1">
    <citation type="journal article" date="2014" name="Genome Announc.">
        <title>Draft Genome Sequence of Clostridium straminisolvens Strain JCM 21531T, Isolated from a Cellulose-Degrading Bacterial Community.</title>
        <authorList>
            <person name="Yuki M."/>
            <person name="Oshima K."/>
            <person name="Suda W."/>
            <person name="Sakamoto M."/>
            <person name="Kitamura K."/>
            <person name="Iida T."/>
            <person name="Hattori M."/>
            <person name="Ohkuma M."/>
        </authorList>
    </citation>
    <scope>NUCLEOTIDE SEQUENCE [LARGE SCALE GENOMIC DNA]</scope>
    <source>
        <strain evidence="9">JCM 21531</strain>
    </source>
</reference>
<evidence type="ECO:0000256" key="1">
    <source>
        <dbReference type="ARBA" id="ARBA00004651"/>
    </source>
</evidence>
<comment type="caution">
    <text evidence="9">The sequence shown here is derived from an EMBL/GenBank/DDBJ whole genome shotgun (WGS) entry which is preliminary data.</text>
</comment>
<keyword evidence="2" id="KW-1003">Cell membrane</keyword>
<dbReference type="GO" id="GO:0022857">
    <property type="term" value="F:transmembrane transporter activity"/>
    <property type="evidence" value="ECO:0007669"/>
    <property type="project" value="InterPro"/>
</dbReference>
<dbReference type="Proteomes" id="UP000019109">
    <property type="component" value="Unassembled WGS sequence"/>
</dbReference>
<evidence type="ECO:0000256" key="5">
    <source>
        <dbReference type="ARBA" id="ARBA00023136"/>
    </source>
</evidence>
<sequence length="251" mass="27417">MKTNQVIEVALKAGEILLTGGAEIYRVEDTVIRICKSYNVEAECFVLPTGIFITVMDSEGNPISIVRRIRKRTVNLEKVEKINSFSRSLQNNPLSYREAMTGINSIMGLEGYSYALKLLVAGITPFVYALLFKGTAKEACASFLIGIVIYAIKEKITRAGVFEFFEYFISGLAAGILSVLTIKLYPLADLYRIIIASIIILLPGLAITNAIKDALYGDIVSSMFRLTEAVFVAAAVGVGVALALTIGLRWI</sequence>
<dbReference type="GO" id="GO:0005886">
    <property type="term" value="C:plasma membrane"/>
    <property type="evidence" value="ECO:0007669"/>
    <property type="project" value="UniProtKB-SubCell"/>
</dbReference>
<keyword evidence="5 7" id="KW-0472">Membrane</keyword>
<dbReference type="EMBL" id="BAVR01000026">
    <property type="protein sequence ID" value="GAE88865.1"/>
    <property type="molecule type" value="Genomic_DNA"/>
</dbReference>
<comment type="subcellular location">
    <subcellularLocation>
        <location evidence="1">Cell membrane</location>
        <topology evidence="1">Multi-pass membrane protein</topology>
    </subcellularLocation>
</comment>
<feature type="transmembrane region" description="Helical" evidence="7">
    <location>
        <begin position="114"/>
        <end position="130"/>
    </location>
</feature>
<keyword evidence="10" id="KW-1185">Reference proteome</keyword>
<keyword evidence="3 7" id="KW-0812">Transmembrane</keyword>
<dbReference type="Pfam" id="PF06738">
    <property type="entry name" value="ThrE"/>
    <property type="match status" value="1"/>
</dbReference>
<dbReference type="GO" id="GO:0015744">
    <property type="term" value="P:succinate transport"/>
    <property type="evidence" value="ECO:0007669"/>
    <property type="project" value="TreeGrafter"/>
</dbReference>
<name>W4V627_9FIRM</name>
<evidence type="ECO:0000313" key="10">
    <source>
        <dbReference type="Proteomes" id="UP000019109"/>
    </source>
</evidence>
<feature type="domain" description="Threonine/serine exporter-like N-terminal" evidence="8">
    <location>
        <begin position="9"/>
        <end position="246"/>
    </location>
</feature>
<evidence type="ECO:0000256" key="2">
    <source>
        <dbReference type="ARBA" id="ARBA00022475"/>
    </source>
</evidence>
<gene>
    <name evidence="9" type="ORF">JCM21531_2347</name>
</gene>
<evidence type="ECO:0000256" key="4">
    <source>
        <dbReference type="ARBA" id="ARBA00022989"/>
    </source>
</evidence>
<accession>W4V627</accession>
<comment type="similarity">
    <text evidence="6">Belongs to the ThrE exporter (TC 2.A.79) family.</text>
</comment>
<dbReference type="InterPro" id="IPR050539">
    <property type="entry name" value="ThrE_Dicarb/AminoAcid_Exp"/>
</dbReference>
<evidence type="ECO:0000256" key="3">
    <source>
        <dbReference type="ARBA" id="ARBA00022692"/>
    </source>
</evidence>
<evidence type="ECO:0000256" key="6">
    <source>
        <dbReference type="ARBA" id="ARBA00034125"/>
    </source>
</evidence>
<dbReference type="AlphaFoldDB" id="W4V627"/>
<organism evidence="9 10">
    <name type="scientific">Acetivibrio straminisolvens JCM 21531</name>
    <dbReference type="NCBI Taxonomy" id="1294263"/>
    <lineage>
        <taxon>Bacteria</taxon>
        <taxon>Bacillati</taxon>
        <taxon>Bacillota</taxon>
        <taxon>Clostridia</taxon>
        <taxon>Eubacteriales</taxon>
        <taxon>Oscillospiraceae</taxon>
        <taxon>Acetivibrio</taxon>
    </lineage>
</organism>
<protein>
    <recommendedName>
        <fullName evidence="8">Threonine/serine exporter-like N-terminal domain-containing protein</fullName>
    </recommendedName>
</protein>
<dbReference type="STRING" id="1294263.JCM21531_2347"/>
<dbReference type="InterPro" id="IPR010619">
    <property type="entry name" value="ThrE-like_N"/>
</dbReference>
<feature type="transmembrane region" description="Helical" evidence="7">
    <location>
        <begin position="190"/>
        <end position="208"/>
    </location>
</feature>
<dbReference type="RefSeq" id="WP_038289014.1">
    <property type="nucleotide sequence ID" value="NZ_BAVR01000026.1"/>
</dbReference>
<evidence type="ECO:0000313" key="9">
    <source>
        <dbReference type="EMBL" id="GAE88865.1"/>
    </source>
</evidence>
<evidence type="ECO:0000259" key="8">
    <source>
        <dbReference type="Pfam" id="PF06738"/>
    </source>
</evidence>
<keyword evidence="4 7" id="KW-1133">Transmembrane helix</keyword>
<dbReference type="PANTHER" id="PTHR34390">
    <property type="entry name" value="UPF0442 PROTEIN YJJB-RELATED"/>
    <property type="match status" value="1"/>
</dbReference>
<proteinExistence type="inferred from homology"/>
<evidence type="ECO:0000256" key="7">
    <source>
        <dbReference type="SAM" id="Phobius"/>
    </source>
</evidence>
<dbReference type="PANTHER" id="PTHR34390:SF2">
    <property type="entry name" value="SUCCINATE TRANSPORTER SUBUNIT YJJP-RELATED"/>
    <property type="match status" value="1"/>
</dbReference>